<dbReference type="Proteomes" id="UP001627408">
    <property type="component" value="Unassembled WGS sequence"/>
</dbReference>
<dbReference type="EMBL" id="JBHDIY010000002">
    <property type="protein sequence ID" value="MFL4470881.1"/>
    <property type="molecule type" value="Genomic_DNA"/>
</dbReference>
<protein>
    <recommendedName>
        <fullName evidence="3">YdhG-like domain-containing protein</fullName>
    </recommendedName>
</protein>
<accession>A0ABW8UUU1</accession>
<comment type="caution">
    <text evidence="1">The sequence shown here is derived from an EMBL/GenBank/DDBJ whole genome shotgun (WGS) entry which is preliminary data.</text>
</comment>
<name>A0ABW8UUU1_9RHOB</name>
<gene>
    <name evidence="1" type="ORF">ACERZ8_13675</name>
</gene>
<sequence length="110" mass="12704">MAIRTEWHETVQTLELPPLDESLKWGEPAWRPRKGGTTLRMSWKGDVEGLGIYMDCKTDLCARMQSDFPTAFRYVAPRALFLHPDTALPKEALRHLAKMAFRYKRVLPTS</sequence>
<reference evidence="1 2" key="1">
    <citation type="submission" date="2024-08" db="EMBL/GenBank/DDBJ databases">
        <title>Tateyamaria sp. nov., isolated from marine algae.</title>
        <authorList>
            <person name="Choi B.J."/>
            <person name="Kim J.M."/>
            <person name="Lee J.K."/>
            <person name="Choi D.G."/>
            <person name="Bayburt H."/>
            <person name="Baek J.H."/>
            <person name="Han D.M."/>
            <person name="Jeon C.O."/>
        </authorList>
    </citation>
    <scope>NUCLEOTIDE SEQUENCE [LARGE SCALE GENOMIC DNA]</scope>
    <source>
        <strain evidence="1 2">KMU-156</strain>
    </source>
</reference>
<dbReference type="RefSeq" id="WP_407592716.1">
    <property type="nucleotide sequence ID" value="NZ_JBHDIY010000002.1"/>
</dbReference>
<evidence type="ECO:0008006" key="3">
    <source>
        <dbReference type="Google" id="ProtNLM"/>
    </source>
</evidence>
<organism evidence="1 2">
    <name type="scientific">Tateyamaria armeniaca</name>
    <dbReference type="NCBI Taxonomy" id="2518930"/>
    <lineage>
        <taxon>Bacteria</taxon>
        <taxon>Pseudomonadati</taxon>
        <taxon>Pseudomonadota</taxon>
        <taxon>Alphaproteobacteria</taxon>
        <taxon>Rhodobacterales</taxon>
        <taxon>Roseobacteraceae</taxon>
        <taxon>Tateyamaria</taxon>
    </lineage>
</organism>
<proteinExistence type="predicted"/>
<evidence type="ECO:0000313" key="2">
    <source>
        <dbReference type="Proteomes" id="UP001627408"/>
    </source>
</evidence>
<evidence type="ECO:0000313" key="1">
    <source>
        <dbReference type="EMBL" id="MFL4470881.1"/>
    </source>
</evidence>
<keyword evidence="2" id="KW-1185">Reference proteome</keyword>